<dbReference type="InterPro" id="IPR028366">
    <property type="entry name" value="PhoU"/>
</dbReference>
<reference evidence="9 10" key="1">
    <citation type="submission" date="2023-07" db="EMBL/GenBank/DDBJ databases">
        <title>Closed genoem sequence of Methanosarcinaceae archaeon Ac7.</title>
        <authorList>
            <person name="Poehlein A."/>
            <person name="Protasov E."/>
            <person name="Platt K."/>
            <person name="Reeh H."/>
            <person name="Daniel R."/>
            <person name="Brune A."/>
        </authorList>
    </citation>
    <scope>NUCLEOTIDE SEQUENCE [LARGE SCALE GENOMIC DNA]</scope>
    <source>
        <strain evidence="9 10">Ac7</strain>
    </source>
</reference>
<keyword evidence="6 7" id="KW-0592">Phosphate transport</keyword>
<sequence length="213" mass="24727">MLRQQYSQDLDRMKKILAQMGEIAFDMFEKSMDAFWNQDEELAKIVTEMDNTPDQLEKTIEVAAIHLISLQQPLARDTREVVCAIRIATDLERVSDHAVDISEYALYSHRNIVSDDMMESLTRIRKKAGDMILGAMKAYETRDIELAYKIAEMDDDIDVVFWNMRTSIMNGNPYDIPIQVLILAEHIERIADYATNICEEVVYLVKYEHVKLN</sequence>
<evidence type="ECO:0000256" key="5">
    <source>
        <dbReference type="ARBA" id="ARBA00022490"/>
    </source>
</evidence>
<dbReference type="GO" id="GO:0045936">
    <property type="term" value="P:negative regulation of phosphate metabolic process"/>
    <property type="evidence" value="ECO:0007669"/>
    <property type="project" value="InterPro"/>
</dbReference>
<dbReference type="PIRSF" id="PIRSF003107">
    <property type="entry name" value="PhoU"/>
    <property type="match status" value="1"/>
</dbReference>
<dbReference type="GO" id="GO:0005737">
    <property type="term" value="C:cytoplasm"/>
    <property type="evidence" value="ECO:0007669"/>
    <property type="project" value="UniProtKB-SubCell"/>
</dbReference>
<proteinExistence type="inferred from homology"/>
<dbReference type="Proteomes" id="UP001303587">
    <property type="component" value="Chromosome"/>
</dbReference>
<comment type="subcellular location">
    <subcellularLocation>
        <location evidence="1 7">Cytoplasm</location>
    </subcellularLocation>
</comment>
<name>A0AA96V1E5_9EURY</name>
<dbReference type="Gene3D" id="1.20.58.220">
    <property type="entry name" value="Phosphate transport system protein phou homolog 2, domain 2"/>
    <property type="match status" value="1"/>
</dbReference>
<evidence type="ECO:0000256" key="7">
    <source>
        <dbReference type="PIRNR" id="PIRNR003107"/>
    </source>
</evidence>
<dbReference type="Pfam" id="PF01895">
    <property type="entry name" value="PhoU"/>
    <property type="match status" value="2"/>
</dbReference>
<protein>
    <recommendedName>
        <fullName evidence="7">Phosphate-specific transport system accessory protein PhoU</fullName>
    </recommendedName>
</protein>
<evidence type="ECO:0000259" key="8">
    <source>
        <dbReference type="Pfam" id="PF01895"/>
    </source>
</evidence>
<evidence type="ECO:0000313" key="9">
    <source>
        <dbReference type="EMBL" id="WNY24599.1"/>
    </source>
</evidence>
<evidence type="ECO:0000256" key="4">
    <source>
        <dbReference type="ARBA" id="ARBA00022448"/>
    </source>
</evidence>
<dbReference type="SUPFAM" id="SSF109755">
    <property type="entry name" value="PhoU-like"/>
    <property type="match status" value="1"/>
</dbReference>
<feature type="domain" description="PhoU" evidence="8">
    <location>
        <begin position="122"/>
        <end position="201"/>
    </location>
</feature>
<gene>
    <name evidence="9" type="primary">phoU</name>
    <name evidence="9" type="ORF">MsAc7_01210</name>
</gene>
<dbReference type="PANTHER" id="PTHR42930">
    <property type="entry name" value="PHOSPHATE-SPECIFIC TRANSPORT SYSTEM ACCESSORY PROTEIN PHOU"/>
    <property type="match status" value="1"/>
</dbReference>
<keyword evidence="10" id="KW-1185">Reference proteome</keyword>
<keyword evidence="5 7" id="KW-0963">Cytoplasm</keyword>
<dbReference type="AlphaFoldDB" id="A0AA96V1E5"/>
<evidence type="ECO:0000256" key="3">
    <source>
        <dbReference type="ARBA" id="ARBA00011738"/>
    </source>
</evidence>
<dbReference type="InterPro" id="IPR038078">
    <property type="entry name" value="PhoU-like_sf"/>
</dbReference>
<keyword evidence="4 7" id="KW-0813">Transport</keyword>
<accession>A0AA96V1E5</accession>
<dbReference type="InterPro" id="IPR026022">
    <property type="entry name" value="PhoU_dom"/>
</dbReference>
<comment type="similarity">
    <text evidence="2 7">Belongs to the PhoU family.</text>
</comment>
<evidence type="ECO:0000256" key="6">
    <source>
        <dbReference type="ARBA" id="ARBA00022592"/>
    </source>
</evidence>
<dbReference type="EMBL" id="CP131060">
    <property type="protein sequence ID" value="WNY24599.1"/>
    <property type="molecule type" value="Genomic_DNA"/>
</dbReference>
<evidence type="ECO:0000313" key="10">
    <source>
        <dbReference type="Proteomes" id="UP001303587"/>
    </source>
</evidence>
<dbReference type="GO" id="GO:0006817">
    <property type="term" value="P:phosphate ion transport"/>
    <property type="evidence" value="ECO:0007669"/>
    <property type="project" value="UniProtKB-KW"/>
</dbReference>
<comment type="function">
    <text evidence="7">Plays a role in the regulation of phosphate uptake.</text>
</comment>
<dbReference type="NCBIfam" id="TIGR02135">
    <property type="entry name" value="phoU_full"/>
    <property type="match status" value="1"/>
</dbReference>
<feature type="domain" description="PhoU" evidence="8">
    <location>
        <begin position="17"/>
        <end position="104"/>
    </location>
</feature>
<comment type="subunit">
    <text evidence="3 7">Homodimer.</text>
</comment>
<dbReference type="GeneID" id="89229245"/>
<dbReference type="FunFam" id="1.20.58.220:FF:000004">
    <property type="entry name" value="Phosphate-specific transport system accessory protein PhoU"/>
    <property type="match status" value="1"/>
</dbReference>
<dbReference type="GO" id="GO:0030643">
    <property type="term" value="P:intracellular phosphate ion homeostasis"/>
    <property type="evidence" value="ECO:0007669"/>
    <property type="project" value="InterPro"/>
</dbReference>
<organism evidence="9 10">
    <name type="scientific">Methanolapillus millepedarum</name>
    <dbReference type="NCBI Taxonomy" id="3028296"/>
    <lineage>
        <taxon>Archaea</taxon>
        <taxon>Methanobacteriati</taxon>
        <taxon>Methanobacteriota</taxon>
        <taxon>Stenosarchaea group</taxon>
        <taxon>Methanomicrobia</taxon>
        <taxon>Methanosarcinales</taxon>
        <taxon>Methanosarcinaceae</taxon>
        <taxon>Methanolapillus</taxon>
    </lineage>
</organism>
<evidence type="ECO:0000256" key="1">
    <source>
        <dbReference type="ARBA" id="ARBA00004496"/>
    </source>
</evidence>
<dbReference type="PANTHER" id="PTHR42930:SF3">
    <property type="entry name" value="PHOSPHATE-SPECIFIC TRANSPORT SYSTEM ACCESSORY PROTEIN PHOU"/>
    <property type="match status" value="1"/>
</dbReference>
<dbReference type="RefSeq" id="WP_338102680.1">
    <property type="nucleotide sequence ID" value="NZ_CP131060.1"/>
</dbReference>
<evidence type="ECO:0000256" key="2">
    <source>
        <dbReference type="ARBA" id="ARBA00008107"/>
    </source>
</evidence>